<gene>
    <name evidence="1" type="ORF">HX854_06870</name>
</gene>
<name>A0A7K4N9A2_9ARCH</name>
<organism evidence="1 2">
    <name type="scientific">Marine Group I thaumarchaeote</name>
    <dbReference type="NCBI Taxonomy" id="2511932"/>
    <lineage>
        <taxon>Archaea</taxon>
        <taxon>Nitrososphaerota</taxon>
        <taxon>Marine Group I</taxon>
    </lineage>
</organism>
<evidence type="ECO:0000313" key="1">
    <source>
        <dbReference type="EMBL" id="NWJ84429.1"/>
    </source>
</evidence>
<proteinExistence type="predicted"/>
<protein>
    <submittedName>
        <fullName evidence="1">Uncharacterized protein</fullName>
    </submittedName>
</protein>
<dbReference type="Proteomes" id="UP000520052">
    <property type="component" value="Unassembled WGS sequence"/>
</dbReference>
<comment type="caution">
    <text evidence="1">The sequence shown here is derived from an EMBL/GenBank/DDBJ whole genome shotgun (WGS) entry which is preliminary data.</text>
</comment>
<accession>A0A7K4N9A2</accession>
<evidence type="ECO:0000313" key="2">
    <source>
        <dbReference type="Proteomes" id="UP000520052"/>
    </source>
</evidence>
<sequence>MKPVIIIAIAVVFGIGLALSVSAEEGLIPTWIKSTASFWVEGDISDSEFITALQFLVKEGILVIPSEQNEKTDVFQLSVKELKDQAVSWDYKDILRDEDYYIGKIIYVTGSIRNIEENDDYEGWVLLSVYTAKTVYGNWLDDLMYIWYDGSRLLYEDTIEAYIVVDGVWRVESMLGASYIYYPIGTARHLTCTNC</sequence>
<reference evidence="1 2" key="1">
    <citation type="journal article" date="2019" name="Environ. Microbiol.">
        <title>Genomics insights into ecotype formation of ammonia-oxidizing archaea in the deep ocean.</title>
        <authorList>
            <person name="Wang Y."/>
            <person name="Huang J.M."/>
            <person name="Cui G.J."/>
            <person name="Nunoura T."/>
            <person name="Takaki Y."/>
            <person name="Li W.L."/>
            <person name="Li J."/>
            <person name="Gao Z.M."/>
            <person name="Takai K."/>
            <person name="Zhang A.Q."/>
            <person name="Stepanauskas R."/>
        </authorList>
    </citation>
    <scope>NUCLEOTIDE SEQUENCE [LARGE SCALE GENOMIC DNA]</scope>
    <source>
        <strain evidence="1 2">T3L1</strain>
    </source>
</reference>
<dbReference type="AlphaFoldDB" id="A0A7K4N9A2"/>
<dbReference type="EMBL" id="JACATC010000008">
    <property type="protein sequence ID" value="NWJ84429.1"/>
    <property type="molecule type" value="Genomic_DNA"/>
</dbReference>